<dbReference type="FunFam" id="3.30.160.60:FF:000087">
    <property type="entry name" value="Zinc finger protein 354B"/>
    <property type="match status" value="1"/>
</dbReference>
<proteinExistence type="predicted"/>
<feature type="domain" description="C2H2-type" evidence="16">
    <location>
        <begin position="309"/>
        <end position="340"/>
    </location>
</feature>
<dbReference type="Proteomes" id="UP000007110">
    <property type="component" value="Unassembled WGS sequence"/>
</dbReference>
<evidence type="ECO:0000259" key="15">
    <source>
        <dbReference type="PROSITE" id="PS50071"/>
    </source>
</evidence>
<dbReference type="PROSITE" id="PS50071">
    <property type="entry name" value="HOMEOBOX_2"/>
    <property type="match status" value="1"/>
</dbReference>
<feature type="DNA-binding region" description="Homeobox" evidence="12">
    <location>
        <begin position="690"/>
        <end position="749"/>
    </location>
</feature>
<feature type="region of interest" description="Disordered" evidence="14">
    <location>
        <begin position="442"/>
        <end position="462"/>
    </location>
</feature>
<feature type="domain" description="C2H2-type" evidence="16">
    <location>
        <begin position="1173"/>
        <end position="1201"/>
    </location>
</feature>
<keyword evidence="5" id="KW-0862">Zinc</keyword>
<feature type="region of interest" description="Disordered" evidence="14">
    <location>
        <begin position="954"/>
        <end position="981"/>
    </location>
</feature>
<evidence type="ECO:0000256" key="9">
    <source>
        <dbReference type="ARBA" id="ARBA00023163"/>
    </source>
</evidence>
<evidence type="ECO:0000259" key="16">
    <source>
        <dbReference type="PROSITE" id="PS50157"/>
    </source>
</evidence>
<dbReference type="Pfam" id="PF00046">
    <property type="entry name" value="Homeodomain"/>
    <property type="match status" value="1"/>
</dbReference>
<evidence type="ECO:0000256" key="14">
    <source>
        <dbReference type="SAM" id="MobiDB-lite"/>
    </source>
</evidence>
<dbReference type="Gene3D" id="3.30.160.60">
    <property type="entry name" value="Classic Zinc Finger"/>
    <property type="match status" value="7"/>
</dbReference>
<dbReference type="InterPro" id="IPR009057">
    <property type="entry name" value="Homeodomain-like_sf"/>
</dbReference>
<evidence type="ECO:0000256" key="5">
    <source>
        <dbReference type="ARBA" id="ARBA00022833"/>
    </source>
</evidence>
<evidence type="ECO:0000256" key="2">
    <source>
        <dbReference type="ARBA" id="ARBA00022723"/>
    </source>
</evidence>
<dbReference type="GO" id="GO:0000122">
    <property type="term" value="P:negative regulation of transcription by RNA polymerase II"/>
    <property type="evidence" value="ECO:0007669"/>
    <property type="project" value="UniProtKB-ARBA"/>
</dbReference>
<reference evidence="18" key="1">
    <citation type="submission" date="2015-02" db="EMBL/GenBank/DDBJ databases">
        <title>Genome sequencing for Strongylocentrotus purpuratus.</title>
        <authorList>
            <person name="Murali S."/>
            <person name="Liu Y."/>
            <person name="Vee V."/>
            <person name="English A."/>
            <person name="Wang M."/>
            <person name="Skinner E."/>
            <person name="Han Y."/>
            <person name="Muzny D.M."/>
            <person name="Worley K.C."/>
            <person name="Gibbs R.A."/>
        </authorList>
    </citation>
    <scope>NUCLEOTIDE SEQUENCE</scope>
</reference>
<evidence type="ECO:0000256" key="13">
    <source>
        <dbReference type="RuleBase" id="RU000682"/>
    </source>
</evidence>
<feature type="region of interest" description="Disordered" evidence="14">
    <location>
        <begin position="1"/>
        <end position="144"/>
    </location>
</feature>
<feature type="region of interest" description="Disordered" evidence="14">
    <location>
        <begin position="485"/>
        <end position="518"/>
    </location>
</feature>
<evidence type="ECO:0000256" key="6">
    <source>
        <dbReference type="ARBA" id="ARBA00023015"/>
    </source>
</evidence>
<feature type="region of interest" description="Disordered" evidence="14">
    <location>
        <begin position="160"/>
        <end position="191"/>
    </location>
</feature>
<dbReference type="CDD" id="cd00086">
    <property type="entry name" value="homeodomain"/>
    <property type="match status" value="1"/>
</dbReference>
<dbReference type="FunFam" id="3.30.160.60:FF:000082">
    <property type="entry name" value="Putative zinc finger E-box-binding homeobox 2"/>
    <property type="match status" value="1"/>
</dbReference>
<keyword evidence="6" id="KW-0805">Transcription regulation</keyword>
<evidence type="ECO:0000313" key="17">
    <source>
        <dbReference type="EnsemblMetazoa" id="XP_799337"/>
    </source>
</evidence>
<organism evidence="17 18">
    <name type="scientific">Strongylocentrotus purpuratus</name>
    <name type="common">Purple sea urchin</name>
    <dbReference type="NCBI Taxonomy" id="7668"/>
    <lineage>
        <taxon>Eukaryota</taxon>
        <taxon>Metazoa</taxon>
        <taxon>Echinodermata</taxon>
        <taxon>Eleutherozoa</taxon>
        <taxon>Echinozoa</taxon>
        <taxon>Echinoidea</taxon>
        <taxon>Euechinoidea</taxon>
        <taxon>Echinacea</taxon>
        <taxon>Camarodonta</taxon>
        <taxon>Echinidea</taxon>
        <taxon>Strongylocentrotidae</taxon>
        <taxon>Strongylocentrotus</taxon>
    </lineage>
</organism>
<dbReference type="InParanoid" id="A0A7M7RIW8"/>
<feature type="domain" description="C2H2-type" evidence="16">
    <location>
        <begin position="194"/>
        <end position="217"/>
    </location>
</feature>
<dbReference type="GO" id="GO:0007417">
    <property type="term" value="P:central nervous system development"/>
    <property type="evidence" value="ECO:0000318"/>
    <property type="project" value="GO_Central"/>
</dbReference>
<feature type="compositionally biased region" description="Polar residues" evidence="14">
    <location>
        <begin position="405"/>
        <end position="423"/>
    </location>
</feature>
<feature type="domain" description="C2H2-type" evidence="16">
    <location>
        <begin position="1145"/>
        <end position="1172"/>
    </location>
</feature>
<sequence length="1262" mass="139661">MGATMADSAIIRCKRRKQANPQRKNVDIDGNPKGMTQAILADGNDPISPSPENGYHSNSSTIEDSDGDDKGSFMGDEEDDDEVEMDKSTSDGDKDDGVDDLEPDKEFHRKNGMHHLHPHPPPHPHHPHQFRNGEMGGDGGVINLEDYMNRSDTAIIYPEPVEDMDGVNGDTDDPDTPEGNDNETEIEGELGKPEDCPYCDRSYKRLTSLKEHIKYRHEKTFNNFSCPECNYCFAYKSQLERHMATHMPGRNQICDICNKAFVNIYRLQRHMLTHTSGNRKFKCGECGKAFKYKHHLKEHLRIHSGEKPYECPTCLKRFSHSGSYSSHISSKKCSPVKEQPPALTRITGVPPVKVINSLPSPVLQSPLSDIDTSESLPLTEPKKSAPAYMTPLHIKIPNVDGSVQGHPSNETLENGSTSPLTSPASDAVKKVLQIVASTVCKQQKDGQKTDISKLKKTKTTSDTAPVVASPFEIRPFKLEKMAAVTPLPKATPPPPPSEKTPEKTPEESEKSKTFLNGNGVHQEKKSYNIVDYTLKKVHEAQAINRCLETRFPSQINLNPDRTGCKYCGREFHSPIDLHQHERYLCDLNEDVLKMKLFNGNPQPQQSIGNFTLDRYYEMQQEFLAQHKNESDNHDIDDKSDEEDENPKQMLTSPRESEQHLSPKASPNSGSQLPPNNAESPEPEANKTTDISKLLETISKAQEQALRAFYAMQAKPSEDGIEKISVALNLPMQLVNKWFQRTRKLEEEGTDPSLKSLSLMRQSPVVTVVPPTRRRIKEHTGAQAIDSKETCVKSPAENCDLETASVSSSSAERVGDADSLPPSPCSSINSLPKSSIRYTFHKEKSMDVSPAGRETESRVRERLEPMDRDSRSPARSLTPAKETRDSSPLDLSLPKRKATPPPSLSRSSIPPKLVYGYNYSALYSAAAAAAANGYLLPPAYAPSEPLPSSLYENSIKAHKSRTSPSPGKTTTPSSTATTNTSSASDASILLKRSYPEPLYAYLPTMGGYAAKRMRFADGVDYPVAPPPMYGSHLQVPDVYSALAKTGFMPSTMAHLGAAYGPTNPFLPAMLNGGGLHPNHAGADNLSDIASEDSLSDIGIGPGRRRRSDKPSRTSSGQYACSQCPKTFQKHSSLLRHVYEHSGKRPHQCKECGKAFKHKHHLMEHSRLHSGEKPYQCDRCLKKFSHSGSYSQHMNHRYSYCRRDAMGAAGGPHLDGAEKEMLGDSKESMMMDHHHQGGGDEMEIGLESTGAMIRRMEEKQIAGV</sequence>
<dbReference type="FunFam" id="3.30.160.60:FF:000100">
    <property type="entry name" value="Zinc finger 45-like"/>
    <property type="match status" value="1"/>
</dbReference>
<keyword evidence="4 11" id="KW-0863">Zinc-finger</keyword>
<keyword evidence="2" id="KW-0479">Metal-binding</keyword>
<keyword evidence="3" id="KW-0677">Repeat</keyword>
<reference evidence="17" key="2">
    <citation type="submission" date="2021-01" db="UniProtKB">
        <authorList>
            <consortium name="EnsemblMetazoa"/>
        </authorList>
    </citation>
    <scope>IDENTIFICATION</scope>
</reference>
<dbReference type="OMA" id="EDHENCT"/>
<keyword evidence="7 12" id="KW-0238">DNA-binding</keyword>
<keyword evidence="8 12" id="KW-0371">Homeobox</keyword>
<evidence type="ECO:0000256" key="12">
    <source>
        <dbReference type="PROSITE-ProRule" id="PRU00108"/>
    </source>
</evidence>
<feature type="region of interest" description="Disordered" evidence="14">
    <location>
        <begin position="1091"/>
        <end position="1119"/>
    </location>
</feature>
<feature type="compositionally biased region" description="Acidic residues" evidence="14">
    <location>
        <begin position="160"/>
        <end position="188"/>
    </location>
</feature>
<feature type="compositionally biased region" description="Acidic residues" evidence="14">
    <location>
        <begin position="93"/>
        <end position="103"/>
    </location>
</feature>
<dbReference type="GO" id="GO:0000981">
    <property type="term" value="F:DNA-binding transcription factor activity, RNA polymerase II-specific"/>
    <property type="evidence" value="ECO:0000318"/>
    <property type="project" value="GO_Central"/>
</dbReference>
<feature type="region of interest" description="Disordered" evidence="14">
    <location>
        <begin position="802"/>
        <end position="908"/>
    </location>
</feature>
<feature type="compositionally biased region" description="Basic and acidic residues" evidence="14">
    <location>
        <begin position="627"/>
        <end position="636"/>
    </location>
</feature>
<evidence type="ECO:0000256" key="7">
    <source>
        <dbReference type="ARBA" id="ARBA00023125"/>
    </source>
</evidence>
<dbReference type="PROSITE" id="PS50157">
    <property type="entry name" value="ZINC_FINGER_C2H2_2"/>
    <property type="match status" value="8"/>
</dbReference>
<dbReference type="InterPro" id="IPR036236">
    <property type="entry name" value="Znf_C2H2_sf"/>
</dbReference>
<name>A0A7M7RIW8_STRPU</name>
<feature type="region of interest" description="Disordered" evidence="14">
    <location>
        <begin position="397"/>
        <end position="423"/>
    </location>
</feature>
<feature type="domain" description="C2H2-type" evidence="16">
    <location>
        <begin position="1117"/>
        <end position="1144"/>
    </location>
</feature>
<feature type="compositionally biased region" description="Basic residues" evidence="14">
    <location>
        <begin position="110"/>
        <end position="129"/>
    </location>
</feature>
<dbReference type="Pfam" id="PF00096">
    <property type="entry name" value="zf-C2H2"/>
    <property type="match status" value="4"/>
</dbReference>
<dbReference type="PROSITE" id="PS00028">
    <property type="entry name" value="ZINC_FINGER_C2H2_1"/>
    <property type="match status" value="4"/>
</dbReference>
<dbReference type="FunFam" id="3.30.160.60:FF:000744">
    <property type="entry name" value="zinc finger E-box-binding homeobox 1"/>
    <property type="match status" value="1"/>
</dbReference>
<accession>A0A7M7RIW8</accession>
<protein>
    <submittedName>
        <fullName evidence="17">Uncharacterized protein</fullName>
    </submittedName>
</protein>
<feature type="domain" description="C2H2-type" evidence="16">
    <location>
        <begin position="252"/>
        <end position="279"/>
    </location>
</feature>
<feature type="domain" description="C2H2-type" evidence="16">
    <location>
        <begin position="224"/>
        <end position="251"/>
    </location>
</feature>
<dbReference type="SMART" id="SM00355">
    <property type="entry name" value="ZnF_C2H2"/>
    <property type="match status" value="9"/>
</dbReference>
<dbReference type="PANTHER" id="PTHR24391:SF27">
    <property type="entry name" value="ZINC FINGER PROTEIN 1"/>
    <property type="match status" value="1"/>
</dbReference>
<evidence type="ECO:0000256" key="11">
    <source>
        <dbReference type="PROSITE-ProRule" id="PRU00042"/>
    </source>
</evidence>
<keyword evidence="18" id="KW-1185">Reference proteome</keyword>
<dbReference type="InterPro" id="IPR001356">
    <property type="entry name" value="HD"/>
</dbReference>
<feature type="domain" description="Homeobox" evidence="15">
    <location>
        <begin position="688"/>
        <end position="748"/>
    </location>
</feature>
<dbReference type="Pfam" id="PF13894">
    <property type="entry name" value="zf-C2H2_4"/>
    <property type="match status" value="1"/>
</dbReference>
<feature type="compositionally biased region" description="Low complexity" evidence="14">
    <location>
        <begin position="961"/>
        <end position="981"/>
    </location>
</feature>
<dbReference type="AlphaFoldDB" id="A0A7M7RIW8"/>
<feature type="compositionally biased region" description="Basic and acidic residues" evidence="14">
    <location>
        <begin position="852"/>
        <end position="871"/>
    </location>
</feature>
<dbReference type="GeneID" id="594820"/>
<dbReference type="SUPFAM" id="SSF46689">
    <property type="entry name" value="Homeodomain-like"/>
    <property type="match status" value="1"/>
</dbReference>
<dbReference type="InterPro" id="IPR051574">
    <property type="entry name" value="ZnF_E-box_Homeobox"/>
</dbReference>
<feature type="region of interest" description="Disordered" evidence="14">
    <location>
        <begin position="363"/>
        <end position="384"/>
    </location>
</feature>
<evidence type="ECO:0000256" key="4">
    <source>
        <dbReference type="ARBA" id="ARBA00022771"/>
    </source>
</evidence>
<dbReference type="OrthoDB" id="7491548at2759"/>
<feature type="compositionally biased region" description="Polar residues" evidence="14">
    <location>
        <begin position="824"/>
        <end position="836"/>
    </location>
</feature>
<feature type="compositionally biased region" description="Acidic residues" evidence="14">
    <location>
        <begin position="75"/>
        <end position="84"/>
    </location>
</feature>
<dbReference type="GO" id="GO:0006357">
    <property type="term" value="P:regulation of transcription by RNA polymerase II"/>
    <property type="evidence" value="ECO:0000318"/>
    <property type="project" value="GO_Central"/>
</dbReference>
<evidence type="ECO:0000256" key="3">
    <source>
        <dbReference type="ARBA" id="ARBA00022737"/>
    </source>
</evidence>
<comment type="subcellular location">
    <subcellularLocation>
        <location evidence="1 12 13">Nucleus</location>
    </subcellularLocation>
</comment>
<evidence type="ECO:0000256" key="1">
    <source>
        <dbReference type="ARBA" id="ARBA00004123"/>
    </source>
</evidence>
<dbReference type="PANTHER" id="PTHR24391">
    <property type="entry name" value="HISTONE H4 TRANSCRIPTION FACTOR-RELATED"/>
    <property type="match status" value="1"/>
</dbReference>
<dbReference type="InterPro" id="IPR013087">
    <property type="entry name" value="Znf_C2H2_type"/>
</dbReference>
<feature type="compositionally biased region" description="Pro residues" evidence="14">
    <location>
        <begin position="489"/>
        <end position="498"/>
    </location>
</feature>
<evidence type="ECO:0000313" key="18">
    <source>
        <dbReference type="Proteomes" id="UP000007110"/>
    </source>
</evidence>
<feature type="domain" description="C2H2-type" evidence="16">
    <location>
        <begin position="281"/>
        <end position="308"/>
    </location>
</feature>
<feature type="region of interest" description="Disordered" evidence="14">
    <location>
        <begin position="627"/>
        <end position="686"/>
    </location>
</feature>
<dbReference type="RefSeq" id="XP_799337.3">
    <property type="nucleotide sequence ID" value="XM_794244.4"/>
</dbReference>
<dbReference type="GO" id="GO:0000978">
    <property type="term" value="F:RNA polymerase II cis-regulatory region sequence-specific DNA binding"/>
    <property type="evidence" value="ECO:0000318"/>
    <property type="project" value="GO_Central"/>
</dbReference>
<dbReference type="Gene3D" id="1.10.10.60">
    <property type="entry name" value="Homeodomain-like"/>
    <property type="match status" value="1"/>
</dbReference>
<evidence type="ECO:0000256" key="10">
    <source>
        <dbReference type="ARBA" id="ARBA00023242"/>
    </source>
</evidence>
<keyword evidence="9" id="KW-0804">Transcription</keyword>
<dbReference type="SMART" id="SM00389">
    <property type="entry name" value="HOX"/>
    <property type="match status" value="1"/>
</dbReference>
<dbReference type="SUPFAM" id="SSF57667">
    <property type="entry name" value="beta-beta-alpha zinc fingers"/>
    <property type="match status" value="4"/>
</dbReference>
<feature type="compositionally biased region" description="Basic and acidic residues" evidence="14">
    <location>
        <begin position="442"/>
        <end position="453"/>
    </location>
</feature>
<evidence type="ECO:0000256" key="8">
    <source>
        <dbReference type="ARBA" id="ARBA00023155"/>
    </source>
</evidence>
<keyword evidence="10 12" id="KW-0539">Nucleus</keyword>
<feature type="compositionally biased region" description="Basic and acidic residues" evidence="14">
    <location>
        <begin position="499"/>
        <end position="512"/>
    </location>
</feature>
<dbReference type="GO" id="GO:0008270">
    <property type="term" value="F:zinc ion binding"/>
    <property type="evidence" value="ECO:0007669"/>
    <property type="project" value="UniProtKB-KW"/>
</dbReference>
<dbReference type="FunFam" id="3.30.160.60:FF:000013">
    <property type="entry name" value="Putative zinc finger E-box-binding homeobox 2"/>
    <property type="match status" value="2"/>
</dbReference>
<dbReference type="EnsemblMetazoa" id="XM_794244">
    <property type="protein sequence ID" value="XP_799337"/>
    <property type="gene ID" value="LOC594820"/>
</dbReference>
<dbReference type="GO" id="GO:0005634">
    <property type="term" value="C:nucleus"/>
    <property type="evidence" value="ECO:0007669"/>
    <property type="project" value="UniProtKB-SubCell"/>
</dbReference>